<dbReference type="InterPro" id="IPR000014">
    <property type="entry name" value="PAS"/>
</dbReference>
<dbReference type="PANTHER" id="PTHR43156">
    <property type="entry name" value="STAGE II SPORULATION PROTEIN E-RELATED"/>
    <property type="match status" value="1"/>
</dbReference>
<accession>L0FBG9</accession>
<organism evidence="3 4">
    <name type="scientific">Desulfitobacterium dichloroeliminans (strain LMG P-21439 / DCA1)</name>
    <dbReference type="NCBI Taxonomy" id="871963"/>
    <lineage>
        <taxon>Bacteria</taxon>
        <taxon>Bacillati</taxon>
        <taxon>Bacillota</taxon>
        <taxon>Clostridia</taxon>
        <taxon>Eubacteriales</taxon>
        <taxon>Desulfitobacteriaceae</taxon>
        <taxon>Desulfitobacterium</taxon>
    </lineage>
</organism>
<keyword evidence="4" id="KW-1185">Reference proteome</keyword>
<dbReference type="Pfam" id="PF13426">
    <property type="entry name" value="PAS_9"/>
    <property type="match status" value="1"/>
</dbReference>
<dbReference type="AlphaFoldDB" id="L0FBG9"/>
<dbReference type="STRING" id="871963.Desdi_3146"/>
<keyword evidence="1" id="KW-0378">Hydrolase</keyword>
<dbReference type="Gene3D" id="3.30.450.20">
    <property type="entry name" value="PAS domain"/>
    <property type="match status" value="1"/>
</dbReference>
<dbReference type="PROSITE" id="PS50112">
    <property type="entry name" value="PAS"/>
    <property type="match status" value="1"/>
</dbReference>
<evidence type="ECO:0000259" key="2">
    <source>
        <dbReference type="PROSITE" id="PS50112"/>
    </source>
</evidence>
<proteinExistence type="predicted"/>
<dbReference type="SMART" id="SM00091">
    <property type="entry name" value="PAS"/>
    <property type="match status" value="1"/>
</dbReference>
<protein>
    <submittedName>
        <fullName evidence="3">PAS domain S-box</fullName>
    </submittedName>
</protein>
<dbReference type="InterPro" id="IPR001610">
    <property type="entry name" value="PAC"/>
</dbReference>
<evidence type="ECO:0000313" key="3">
    <source>
        <dbReference type="EMBL" id="AGA70547.1"/>
    </source>
</evidence>
<dbReference type="Gene3D" id="3.60.40.10">
    <property type="entry name" value="PPM-type phosphatase domain"/>
    <property type="match status" value="1"/>
</dbReference>
<dbReference type="CDD" id="cd00130">
    <property type="entry name" value="PAS"/>
    <property type="match status" value="1"/>
</dbReference>
<dbReference type="KEGG" id="ddl:Desdi_3146"/>
<dbReference type="Pfam" id="PF07228">
    <property type="entry name" value="SpoIIE"/>
    <property type="match status" value="1"/>
</dbReference>
<dbReference type="SUPFAM" id="SSF55785">
    <property type="entry name" value="PYP-like sensor domain (PAS domain)"/>
    <property type="match status" value="1"/>
</dbReference>
<reference evidence="4" key="1">
    <citation type="submission" date="2012-02" db="EMBL/GenBank/DDBJ databases">
        <title>Complete sequence of Desulfitobacterium dichloroeliminans LMG P-21439.</title>
        <authorList>
            <person name="Lucas S."/>
            <person name="Han J."/>
            <person name="Lapidus A."/>
            <person name="Cheng J.-F."/>
            <person name="Goodwin L."/>
            <person name="Pitluck S."/>
            <person name="Peters L."/>
            <person name="Ovchinnikova G."/>
            <person name="Teshima H."/>
            <person name="Detter J.C."/>
            <person name="Han C."/>
            <person name="Tapia R."/>
            <person name="Land M."/>
            <person name="Hauser L."/>
            <person name="Kyrpides N."/>
            <person name="Ivanova N."/>
            <person name="Pagani I."/>
            <person name="Kruse T."/>
            <person name="de Vos W.M."/>
            <person name="Boon N."/>
            <person name="Smidt H."/>
            <person name="Woyke T."/>
        </authorList>
    </citation>
    <scope>NUCLEOTIDE SEQUENCE [LARGE SCALE GENOMIC DNA]</scope>
    <source>
        <strain evidence="4">LMG P-21439 / DCA1</strain>
    </source>
</reference>
<name>L0FBG9_DESDL</name>
<gene>
    <name evidence="3" type="ordered locus">Desdi_3146</name>
</gene>
<dbReference type="Proteomes" id="UP000010797">
    <property type="component" value="Chromosome"/>
</dbReference>
<dbReference type="EMBL" id="CP003344">
    <property type="protein sequence ID" value="AGA70547.1"/>
    <property type="molecule type" value="Genomic_DNA"/>
</dbReference>
<dbReference type="InterPro" id="IPR036457">
    <property type="entry name" value="PPM-type-like_dom_sf"/>
</dbReference>
<dbReference type="PANTHER" id="PTHR43156:SF2">
    <property type="entry name" value="STAGE II SPORULATION PROTEIN E"/>
    <property type="match status" value="1"/>
</dbReference>
<dbReference type="SMART" id="SM00086">
    <property type="entry name" value="PAC"/>
    <property type="match status" value="1"/>
</dbReference>
<dbReference type="SMART" id="SM00331">
    <property type="entry name" value="PP2C_SIG"/>
    <property type="match status" value="1"/>
</dbReference>
<dbReference type="SUPFAM" id="SSF81606">
    <property type="entry name" value="PP2C-like"/>
    <property type="match status" value="1"/>
</dbReference>
<dbReference type="NCBIfam" id="TIGR00229">
    <property type="entry name" value="sensory_box"/>
    <property type="match status" value="1"/>
</dbReference>
<evidence type="ECO:0000256" key="1">
    <source>
        <dbReference type="ARBA" id="ARBA00022801"/>
    </source>
</evidence>
<feature type="domain" description="PAS" evidence="2">
    <location>
        <begin position="23"/>
        <end position="69"/>
    </location>
</feature>
<dbReference type="InterPro" id="IPR052016">
    <property type="entry name" value="Bact_Sigma-Reg"/>
</dbReference>
<dbReference type="eggNOG" id="COG2208">
    <property type="taxonomic scope" value="Bacteria"/>
</dbReference>
<sequence>MQVEENSKSRPLSLSVMDFCESTSDIFARVFEYAQEGISITNPQGEIIYVNPAFTQTTGYTLAEALGKNPRILKSGRHAQQFYTSMWGDLAVKGQWQGEIWNRRKNGEIYPEWLNIHAVRHGELGLTHYVAIFRDITEDMRIRQEVELAGRIQKRILRSDFANEKLTMKSIFLPYQHLSGDYYDYRWDERNQIFKGFLFDVMGHGVVTALQVSALRVLFRQVVGRQIPLAEKVEWMNQEAIGILPEDSFAAATLFEIDLAQGKLAYVMAGINHFLLFSAEGGSGVKALSQPGTFLGITEHAEFEEHECLVRSGDGLIFLTDGFYDLIQAKEYPIQGQGIKDVMSWLDSLAKGKELTDDATALGFILGEKGG</sequence>
<dbReference type="InterPro" id="IPR035965">
    <property type="entry name" value="PAS-like_dom_sf"/>
</dbReference>
<dbReference type="GO" id="GO:0016791">
    <property type="term" value="F:phosphatase activity"/>
    <property type="evidence" value="ECO:0007669"/>
    <property type="project" value="TreeGrafter"/>
</dbReference>
<dbReference type="InterPro" id="IPR001932">
    <property type="entry name" value="PPM-type_phosphatase-like_dom"/>
</dbReference>
<evidence type="ECO:0000313" key="4">
    <source>
        <dbReference type="Proteomes" id="UP000010797"/>
    </source>
</evidence>
<dbReference type="eggNOG" id="COG3829">
    <property type="taxonomic scope" value="Bacteria"/>
</dbReference>
<dbReference type="HOGENOM" id="CLU_786926_0_0_9"/>